<dbReference type="Proteomes" id="UP000726136">
    <property type="component" value="Unassembled WGS sequence"/>
</dbReference>
<dbReference type="Pfam" id="PF08732">
    <property type="entry name" value="HIM1"/>
    <property type="match status" value="1"/>
</dbReference>
<dbReference type="RefSeq" id="WP_019282578.1">
    <property type="nucleotide sequence ID" value="NZ_CP022101.1"/>
</dbReference>
<accession>A0A191W4F2</accession>
<dbReference type="EMBL" id="JAHGUI010000061">
    <property type="protein sequence ID" value="MBT2919863.1"/>
    <property type="molecule type" value="Genomic_DNA"/>
</dbReference>
<sequence length="227" mass="25638">MDKRHKTMIIAGASGLVGQHALAIMLEEQAVSQIYSLVRKSTEIQHPKLQEIIHPQLQITHWDESFVPPQLGLIALGTTRKQAGSKQGLEKVDYELVCQVAQTMKTLGVKRIAIVSSLGAKARSRSHYLQCKGRMEETIRRMGFEQVTFVRPGPLTGIRKNKRTDEKWVRVILTLLHPLLLGRLRNFIPISAQDVASAMLYCLFQIQPHAIDILHSSDMLALLKKYQ</sequence>
<dbReference type="AlphaFoldDB" id="A0A191W4F2"/>
<evidence type="ECO:0000313" key="3">
    <source>
        <dbReference type="EMBL" id="MBT2919863.1"/>
    </source>
</evidence>
<evidence type="ECO:0000313" key="2">
    <source>
        <dbReference type="EMBL" id="MBF4371792.1"/>
    </source>
</evidence>
<dbReference type="Gene3D" id="3.40.50.720">
    <property type="entry name" value="NAD(P)-binding Rossmann-like Domain"/>
    <property type="match status" value="1"/>
</dbReference>
<dbReference type="STRING" id="55601.AA407_05945"/>
<dbReference type="InterPro" id="IPR014843">
    <property type="entry name" value="Him1/Fmp52"/>
</dbReference>
<evidence type="ECO:0000313" key="1">
    <source>
        <dbReference type="EMBL" id="AZS23810.1"/>
    </source>
</evidence>
<dbReference type="Proteomes" id="UP000078309">
    <property type="component" value="Unassembled WGS sequence"/>
</dbReference>
<reference evidence="2 6" key="3">
    <citation type="journal article" date="2021" name="PeerJ">
        <title>Analysis of 44 Vibrio anguillarum genomes reveals high genetic diversity.</title>
        <authorList>
            <person name="Hansen M.J."/>
            <person name="Dalsgaard I."/>
        </authorList>
    </citation>
    <scope>NUCLEOTIDE SEQUENCE [LARGE SCALE GENOMIC DNA]</scope>
    <source>
        <strain evidence="2 6">040915-1/1B</strain>
    </source>
</reference>
<dbReference type="SUPFAM" id="SSF51735">
    <property type="entry name" value="NAD(P)-binding Rossmann-fold domains"/>
    <property type="match status" value="1"/>
</dbReference>
<proteinExistence type="predicted"/>
<name>A0A191W4F2_VIBAN</name>
<evidence type="ECO:0000313" key="5">
    <source>
        <dbReference type="Proteomes" id="UP000256923"/>
    </source>
</evidence>
<reference evidence="3 4" key="1">
    <citation type="journal article" date="2017" name="J. Fish Dis.">
        <title>Comparative assessment of Vibrio virulence in marine fish larvae.</title>
        <authorList>
            <person name="Ronneseth A."/>
            <person name="Castillo D."/>
            <person name="D'Alvise P."/>
            <person name="Tonnesen O."/>
            <person name="Haugland G."/>
            <person name="Grotkjaer T."/>
            <person name="Engell-Sorensen K."/>
            <person name="Norremark L."/>
            <person name="Bergh O."/>
            <person name="Wergeland H.I."/>
            <person name="Gram L."/>
        </authorList>
    </citation>
    <scope>NUCLEOTIDE SEQUENCE [LARGE SCALE GENOMIC DNA]</scope>
    <source>
        <strain evidence="3 4">90-11-286</strain>
    </source>
</reference>
<dbReference type="EMBL" id="CP034672">
    <property type="protein sequence ID" value="AZS23810.1"/>
    <property type="molecule type" value="Genomic_DNA"/>
</dbReference>
<dbReference type="PANTHER" id="PTHR14097">
    <property type="entry name" value="OXIDOREDUCTASE HTATIP2"/>
    <property type="match status" value="1"/>
</dbReference>
<protein>
    <submittedName>
        <fullName evidence="3">NAD(P)H-binding protein</fullName>
    </submittedName>
    <submittedName>
        <fullName evidence="1">Oxidoreductase</fullName>
    </submittedName>
</protein>
<dbReference type="Proteomes" id="UP000256923">
    <property type="component" value="Chromosome 1"/>
</dbReference>
<keyword evidence="6" id="KW-1185">Reference proteome</keyword>
<dbReference type="EMBL" id="RDPI01000002">
    <property type="protein sequence ID" value="MBF4371792.1"/>
    <property type="molecule type" value="Genomic_DNA"/>
</dbReference>
<reference evidence="1 5" key="2">
    <citation type="submission" date="2018-12" db="EMBL/GenBank/DDBJ databases">
        <title>Characterization and Draft Genome of Vibrio anguillarum J360 Marine Pathogen Isolated from an Outbreak in Lumpfish (Cyclopterus lumpus).</title>
        <authorList>
            <person name="Vasquez J.I."/>
            <person name="Cao T."/>
            <person name="Chakraborty S."/>
            <person name="Gnanagobal H."/>
            <person name="Wescot J."/>
            <person name="Boyce D."/>
            <person name="Santander J."/>
        </authorList>
    </citation>
    <scope>NUCLEOTIDE SEQUENCE [LARGE SCALE GENOMIC DNA]</scope>
    <source>
        <strain evidence="1 5">J360</strain>
    </source>
</reference>
<gene>
    <name evidence="1" type="ORF">DYL72_01215</name>
    <name evidence="2" type="ORF">EAY46_01640</name>
    <name evidence="3" type="ORF">PL14_14380</name>
</gene>
<dbReference type="PANTHER" id="PTHR14097:SF7">
    <property type="entry name" value="OXIDOREDUCTASE HTATIP2"/>
    <property type="match status" value="1"/>
</dbReference>
<evidence type="ECO:0000313" key="6">
    <source>
        <dbReference type="Proteomes" id="UP000726136"/>
    </source>
</evidence>
<evidence type="ECO:0000313" key="4">
    <source>
        <dbReference type="Proteomes" id="UP000078309"/>
    </source>
</evidence>
<reference evidence="3" key="4">
    <citation type="submission" date="2021-05" db="EMBL/GenBank/DDBJ databases">
        <authorList>
            <person name="Kalatzis P.G."/>
            <person name="Castillo D."/>
            <person name="D'Alvise P."/>
            <person name="Middelboe M."/>
            <person name="Gram L."/>
        </authorList>
    </citation>
    <scope>NUCLEOTIDE SEQUENCE</scope>
    <source>
        <strain evidence="3">90-11-286</strain>
    </source>
</reference>
<dbReference type="OrthoDB" id="9798632at2"/>
<organism evidence="1 5">
    <name type="scientific">Vibrio anguillarum</name>
    <name type="common">Listonella anguillarum</name>
    <dbReference type="NCBI Taxonomy" id="55601"/>
    <lineage>
        <taxon>Bacteria</taxon>
        <taxon>Pseudomonadati</taxon>
        <taxon>Pseudomonadota</taxon>
        <taxon>Gammaproteobacteria</taxon>
        <taxon>Vibrionales</taxon>
        <taxon>Vibrionaceae</taxon>
        <taxon>Vibrio</taxon>
    </lineage>
</organism>
<dbReference type="InterPro" id="IPR036291">
    <property type="entry name" value="NAD(P)-bd_dom_sf"/>
</dbReference>